<evidence type="ECO:0000256" key="1">
    <source>
        <dbReference type="ARBA" id="ARBA00022747"/>
    </source>
</evidence>
<protein>
    <submittedName>
        <fullName evidence="3">Restriction endonuclease subunit S</fullName>
    </submittedName>
</protein>
<reference evidence="3" key="1">
    <citation type="submission" date="2022-11" db="EMBL/GenBank/DDBJ databases">
        <title>Comparative genomic analysis of Mycoplasma feriruminatoris and the Mycoplasma mycoides cluster.</title>
        <authorList>
            <person name="Baby V."/>
            <person name="Ambroset C."/>
            <person name="Gaurivaud P."/>
            <person name="Boury C."/>
            <person name="Guichoux E."/>
            <person name="Lartigue C."/>
            <person name="Tardy F."/>
            <person name="Sirand-Pugnet P."/>
        </authorList>
    </citation>
    <scope>NUCLEOTIDE SEQUENCE</scope>
    <source>
        <strain evidence="3">L15407</strain>
    </source>
</reference>
<dbReference type="EMBL" id="CP113499">
    <property type="protein sequence ID" value="WFQ95044.1"/>
    <property type="molecule type" value="Genomic_DNA"/>
</dbReference>
<dbReference type="Gene3D" id="3.90.220.20">
    <property type="entry name" value="DNA methylase specificity domains"/>
    <property type="match status" value="1"/>
</dbReference>
<name>A0AAQ3DS37_9MOLU</name>
<dbReference type="Proteomes" id="UP001178740">
    <property type="component" value="Chromosome"/>
</dbReference>
<dbReference type="RefSeq" id="WP_278300458.1">
    <property type="nucleotide sequence ID" value="NZ_CP113499.1"/>
</dbReference>
<dbReference type="GO" id="GO:0004519">
    <property type="term" value="F:endonuclease activity"/>
    <property type="evidence" value="ECO:0007669"/>
    <property type="project" value="UniProtKB-KW"/>
</dbReference>
<proteinExistence type="predicted"/>
<keyword evidence="1" id="KW-0680">Restriction system</keyword>
<evidence type="ECO:0000256" key="2">
    <source>
        <dbReference type="ARBA" id="ARBA00023125"/>
    </source>
</evidence>
<dbReference type="InterPro" id="IPR044946">
    <property type="entry name" value="Restrct_endonuc_typeI_TRD_sf"/>
</dbReference>
<dbReference type="SUPFAM" id="SSF116734">
    <property type="entry name" value="DNA methylase specificity domain"/>
    <property type="match status" value="1"/>
</dbReference>
<dbReference type="GO" id="GO:0003677">
    <property type="term" value="F:DNA binding"/>
    <property type="evidence" value="ECO:0007669"/>
    <property type="project" value="UniProtKB-KW"/>
</dbReference>
<keyword evidence="3" id="KW-0255">Endonuclease</keyword>
<dbReference type="GO" id="GO:0009307">
    <property type="term" value="P:DNA restriction-modification system"/>
    <property type="evidence" value="ECO:0007669"/>
    <property type="project" value="UniProtKB-KW"/>
</dbReference>
<accession>A0AAQ3DS37</accession>
<organism evidence="3 4">
    <name type="scientific">Mycoplasma feriruminatoris</name>
    <dbReference type="NCBI Taxonomy" id="1179777"/>
    <lineage>
        <taxon>Bacteria</taxon>
        <taxon>Bacillati</taxon>
        <taxon>Mycoplasmatota</taxon>
        <taxon>Mollicutes</taxon>
        <taxon>Mycoplasmataceae</taxon>
        <taxon>Mycoplasma</taxon>
    </lineage>
</organism>
<dbReference type="AlphaFoldDB" id="A0AAQ3DS37"/>
<sequence length="223" mass="25741">MNLIYDYWFNQFNFPDKTGKPYKLNQGKMIWNEQFQAKIPQGWEVKALSQILIKNTKKFNYSSIKPTIDLSIMPSDSIVISKMNWSNNFSTNLFEMKKGDILFGSIRPYLHKAGFAPYDGVVAGTVHSFKTINTYDYNFSLITMSRPNFFNYAVSVSKGTKMPVVSSDSILDFKVCYDKKIVDKFNNISFIDILSNNIMENQKLIKIRDTLIPLLMNNQVSID</sequence>
<evidence type="ECO:0000313" key="4">
    <source>
        <dbReference type="Proteomes" id="UP001178740"/>
    </source>
</evidence>
<keyword evidence="2" id="KW-0238">DNA-binding</keyword>
<evidence type="ECO:0000313" key="3">
    <source>
        <dbReference type="EMBL" id="WFQ95044.1"/>
    </source>
</evidence>
<keyword evidence="3" id="KW-0378">Hydrolase</keyword>
<dbReference type="REBASE" id="710327">
    <property type="entry name" value="S3.Mfe15407ORF288P"/>
</dbReference>
<keyword evidence="3" id="KW-0540">Nuclease</keyword>
<gene>
    <name evidence="3" type="ORF">MFERI15407_00292</name>
</gene>